<evidence type="ECO:0000259" key="1">
    <source>
        <dbReference type="Pfam" id="PF14200"/>
    </source>
</evidence>
<dbReference type="EMBL" id="CP099468">
    <property type="protein sequence ID" value="USQ86108.1"/>
    <property type="molecule type" value="Genomic_DNA"/>
</dbReference>
<dbReference type="InterPro" id="IPR035992">
    <property type="entry name" value="Ricin_B-like_lectins"/>
</dbReference>
<reference evidence="2" key="1">
    <citation type="submission" date="2022-06" db="EMBL/GenBank/DDBJ databases">
        <title>Complete genome sequence of soil microorganisms Streptomyces sp. Qhu-M197 isolated from Alpine meadows habitats on the Tibetan Plateau.</title>
        <authorList>
            <person name="Zhang B."/>
            <person name="Xiang X."/>
            <person name="Fan J."/>
        </authorList>
    </citation>
    <scope>NUCLEOTIDE SEQUENCE</scope>
    <source>
        <strain evidence="2">Qhu-M197</strain>
    </source>
</reference>
<accession>A0ABY4ZAQ1</accession>
<feature type="domain" description="Ricin B lectin" evidence="1">
    <location>
        <begin position="75"/>
        <end position="128"/>
    </location>
</feature>
<dbReference type="Gene3D" id="2.80.10.50">
    <property type="match status" value="1"/>
</dbReference>
<dbReference type="RefSeq" id="WP_252551385.1">
    <property type="nucleotide sequence ID" value="NZ_CP099468.1"/>
</dbReference>
<evidence type="ECO:0000313" key="2">
    <source>
        <dbReference type="EMBL" id="USQ86108.1"/>
    </source>
</evidence>
<name>A0ABY4ZAQ1_9ACTN</name>
<dbReference type="Pfam" id="PF14200">
    <property type="entry name" value="RicinB_lectin_2"/>
    <property type="match status" value="2"/>
</dbReference>
<dbReference type="Proteomes" id="UP001056374">
    <property type="component" value="Chromosome"/>
</dbReference>
<feature type="domain" description="Ricin B lectin" evidence="1">
    <location>
        <begin position="2"/>
        <end position="64"/>
    </location>
</feature>
<gene>
    <name evidence="2" type="ORF">NFX46_21805</name>
</gene>
<proteinExistence type="predicted"/>
<dbReference type="PROSITE" id="PS50231">
    <property type="entry name" value="RICIN_B_LECTIN"/>
    <property type="match status" value="1"/>
</dbReference>
<keyword evidence="3" id="KW-1185">Reference proteome</keyword>
<organism evidence="2 3">
    <name type="scientific">Streptomyces phaeoluteigriseus</name>
    <dbReference type="NCBI Taxonomy" id="114686"/>
    <lineage>
        <taxon>Bacteria</taxon>
        <taxon>Bacillati</taxon>
        <taxon>Actinomycetota</taxon>
        <taxon>Actinomycetes</taxon>
        <taxon>Kitasatosporales</taxon>
        <taxon>Streptomycetaceae</taxon>
        <taxon>Streptomyces</taxon>
        <taxon>Streptomyces aurantiacus group</taxon>
    </lineage>
</organism>
<dbReference type="InterPro" id="IPR000772">
    <property type="entry name" value="Ricin_B_lectin"/>
</dbReference>
<protein>
    <submittedName>
        <fullName evidence="2">RICIN domain-containing protein</fullName>
    </submittedName>
</protein>
<evidence type="ECO:0000313" key="3">
    <source>
        <dbReference type="Proteomes" id="UP001056374"/>
    </source>
</evidence>
<dbReference type="SUPFAM" id="SSF50370">
    <property type="entry name" value="Ricin B-like lectins"/>
    <property type="match status" value="1"/>
</dbReference>
<sequence>MSVDGASTQNGAAMVQWDCGDHPNQQWKLVATSAGYYTVRAVNSEKCLAVDGASVQNGAKVLQWGDCQGAGGYGTNQEWRLVQKDNGYFSIEARHSGKCLSVSGASTQNGAGFVQWDCLEGTNQHFRLG</sequence>